<reference evidence="1 2" key="1">
    <citation type="submission" date="2018-06" db="EMBL/GenBank/DDBJ databases">
        <authorList>
            <consortium name="Pathogen Informatics"/>
            <person name="Doyle S."/>
        </authorList>
    </citation>
    <scope>NUCLEOTIDE SEQUENCE [LARGE SCALE GENOMIC DNA]</scope>
    <source>
        <strain evidence="1 2">NCTC11535</strain>
    </source>
</reference>
<sequence>MRALPVIAALAEPPAPSPAAADCSGGSTASSRRGWVRRLQGLREGLREARALWRDFTGESAYERYVERHRREHPDHEPLTERQWWRARAAFDEENVSTGCC</sequence>
<protein>
    <submittedName>
        <fullName evidence="1">Protein of uncharacterized function (DUF466)</fullName>
    </submittedName>
</protein>
<dbReference type="RefSeq" id="WP_111837276.1">
    <property type="nucleotide sequence ID" value="NZ_UAPQ01000011.1"/>
</dbReference>
<comment type="caution">
    <text evidence="1">The sequence shown here is derived from an EMBL/GenBank/DDBJ whole genome shotgun (WGS) entry which is preliminary data.</text>
</comment>
<organism evidence="1 2">
    <name type="scientific">Actinomyces bovis</name>
    <dbReference type="NCBI Taxonomy" id="1658"/>
    <lineage>
        <taxon>Bacteria</taxon>
        <taxon>Bacillati</taxon>
        <taxon>Actinomycetota</taxon>
        <taxon>Actinomycetes</taxon>
        <taxon>Actinomycetales</taxon>
        <taxon>Actinomycetaceae</taxon>
        <taxon>Actinomyces</taxon>
    </lineage>
</organism>
<gene>
    <name evidence="1" type="ORF">NCTC11535_02089</name>
</gene>
<proteinExistence type="predicted"/>
<keyword evidence="2" id="KW-1185">Reference proteome</keyword>
<dbReference type="Pfam" id="PF04328">
    <property type="entry name" value="Sel_put"/>
    <property type="match status" value="1"/>
</dbReference>
<evidence type="ECO:0000313" key="2">
    <source>
        <dbReference type="Proteomes" id="UP000250006"/>
    </source>
</evidence>
<dbReference type="Proteomes" id="UP000250006">
    <property type="component" value="Unassembled WGS sequence"/>
</dbReference>
<dbReference type="EMBL" id="UAPQ01000011">
    <property type="protein sequence ID" value="SPT54375.1"/>
    <property type="molecule type" value="Genomic_DNA"/>
</dbReference>
<evidence type="ECO:0000313" key="1">
    <source>
        <dbReference type="EMBL" id="SPT54375.1"/>
    </source>
</evidence>
<dbReference type="InterPro" id="IPR007423">
    <property type="entry name" value="Sel_put"/>
</dbReference>
<accession>A0ABY1VQG7</accession>
<name>A0ABY1VQG7_9ACTO</name>